<dbReference type="Proteomes" id="UP001150942">
    <property type="component" value="Unassembled WGS sequence"/>
</dbReference>
<evidence type="ECO:0000313" key="2">
    <source>
        <dbReference type="EMBL" id="KAJ5202879.1"/>
    </source>
</evidence>
<protein>
    <submittedName>
        <fullName evidence="2">Uncharacterized protein</fullName>
    </submittedName>
</protein>
<dbReference type="OrthoDB" id="4362761at2759"/>
<feature type="region of interest" description="Disordered" evidence="1">
    <location>
        <begin position="50"/>
        <end position="81"/>
    </location>
</feature>
<feature type="compositionally biased region" description="Low complexity" evidence="1">
    <location>
        <begin position="50"/>
        <end position="61"/>
    </location>
</feature>
<comment type="caution">
    <text evidence="2">The sequence shown here is derived from an EMBL/GenBank/DDBJ whole genome shotgun (WGS) entry which is preliminary data.</text>
</comment>
<accession>A0A9W9SYK7</accession>
<reference evidence="2" key="1">
    <citation type="submission" date="2022-11" db="EMBL/GenBank/DDBJ databases">
        <authorList>
            <person name="Petersen C."/>
        </authorList>
    </citation>
    <scope>NUCLEOTIDE SEQUENCE</scope>
    <source>
        <strain evidence="2">IBT 20477</strain>
    </source>
</reference>
<reference evidence="2" key="2">
    <citation type="journal article" date="2023" name="IMA Fungus">
        <title>Comparative genomic study of the Penicillium genus elucidates a diverse pangenome and 15 lateral gene transfer events.</title>
        <authorList>
            <person name="Petersen C."/>
            <person name="Sorensen T."/>
            <person name="Nielsen M.R."/>
            <person name="Sondergaard T.E."/>
            <person name="Sorensen J.L."/>
            <person name="Fitzpatrick D.A."/>
            <person name="Frisvad J.C."/>
            <person name="Nielsen K.L."/>
        </authorList>
    </citation>
    <scope>NUCLEOTIDE SEQUENCE</scope>
    <source>
        <strain evidence="2">IBT 20477</strain>
    </source>
</reference>
<evidence type="ECO:0000313" key="3">
    <source>
        <dbReference type="Proteomes" id="UP001150942"/>
    </source>
</evidence>
<organism evidence="2 3">
    <name type="scientific">Penicillium cf. viridicatum</name>
    <dbReference type="NCBI Taxonomy" id="2972119"/>
    <lineage>
        <taxon>Eukaryota</taxon>
        <taxon>Fungi</taxon>
        <taxon>Dikarya</taxon>
        <taxon>Ascomycota</taxon>
        <taxon>Pezizomycotina</taxon>
        <taxon>Eurotiomycetes</taxon>
        <taxon>Eurotiomycetidae</taxon>
        <taxon>Eurotiales</taxon>
        <taxon>Aspergillaceae</taxon>
        <taxon>Penicillium</taxon>
    </lineage>
</organism>
<evidence type="ECO:0000256" key="1">
    <source>
        <dbReference type="SAM" id="MobiDB-lite"/>
    </source>
</evidence>
<dbReference type="EMBL" id="JAPQKQ010000003">
    <property type="protein sequence ID" value="KAJ5202879.1"/>
    <property type="molecule type" value="Genomic_DNA"/>
</dbReference>
<gene>
    <name evidence="2" type="ORF">N7449_004958</name>
</gene>
<sequence>KQEVNSDFTIQISIKASTLSPFTVHLTRLGNTRRLLVAKTLQRILSLSSFESKETSSPSVSKEGDITEDEENSNLADESKEALWERRKKDGNAVALKYVAESIESSSTYNKTVRNDLANIFARLAIIETKIKKVAKQGNNKATED</sequence>
<keyword evidence="3" id="KW-1185">Reference proteome</keyword>
<dbReference type="AlphaFoldDB" id="A0A9W9SYK7"/>
<feature type="non-terminal residue" evidence="2">
    <location>
        <position position="1"/>
    </location>
</feature>
<name>A0A9W9SYK7_9EURO</name>
<proteinExistence type="predicted"/>